<dbReference type="SUPFAM" id="SSF116734">
    <property type="entry name" value="DNA methylase specificity domain"/>
    <property type="match status" value="1"/>
</dbReference>
<keyword evidence="3" id="KW-0238">DNA-binding</keyword>
<feature type="domain" description="Type I restriction modification DNA specificity" evidence="4">
    <location>
        <begin position="78"/>
        <end position="236"/>
    </location>
</feature>
<dbReference type="PANTHER" id="PTHR30408">
    <property type="entry name" value="TYPE-1 RESTRICTION ENZYME ECOKI SPECIFICITY PROTEIN"/>
    <property type="match status" value="1"/>
</dbReference>
<evidence type="ECO:0000256" key="3">
    <source>
        <dbReference type="ARBA" id="ARBA00023125"/>
    </source>
</evidence>
<reference evidence="5 6" key="1">
    <citation type="journal article" date="2016" name="Environ. Microbiol.">
        <title>Genomic resolution of a cold subsurface aquifer community provides metabolic insights for novel microbes adapted to high CO concentrations.</title>
        <authorList>
            <person name="Probst A.J."/>
            <person name="Castelle C.J."/>
            <person name="Singh A."/>
            <person name="Brown C.T."/>
            <person name="Anantharaman K."/>
            <person name="Sharon I."/>
            <person name="Hug L.A."/>
            <person name="Burstein D."/>
            <person name="Emerson J.B."/>
            <person name="Thomas B.C."/>
            <person name="Banfield J.F."/>
        </authorList>
    </citation>
    <scope>NUCLEOTIDE SEQUENCE [LARGE SCALE GENOMIC DNA]</scope>
    <source>
        <strain evidence="5">CG1_02_32_51</strain>
    </source>
</reference>
<evidence type="ECO:0000313" key="5">
    <source>
        <dbReference type="EMBL" id="OIO19954.1"/>
    </source>
</evidence>
<organism evidence="5 6">
    <name type="scientific">Candidatus Magasanikbacteria bacterium CG1_02_32_51</name>
    <dbReference type="NCBI Taxonomy" id="1805238"/>
    <lineage>
        <taxon>Bacteria</taxon>
        <taxon>Candidatus Magasanikiibacteriota</taxon>
    </lineage>
</organism>
<evidence type="ECO:0000259" key="4">
    <source>
        <dbReference type="Pfam" id="PF01420"/>
    </source>
</evidence>
<sequence length="269" mass="30440">MEEIIKKANLANKKSEQEYKSAELIFLKEIGLDKHIASKLSVSVRNLSECLRDDRFDAEYWQPEYDAMEKAVSKVIQKELGEIVSVLKGVEVGSEAYDPEGKPFIRVSDFSIYGIEDVEKKISPELYEELKDKYTPKKGDVLFTKDGTIGLSYALHEEKVGILSGAFLRLKPTIKINTDYLALVLNSLYCKTQIERMSGGAIIAHLKPDSAKKIKIPLLSDAKQAEIAEKVSTAFRMRKEVKELLEKAKRAVEIFVERDEKEALSYLIS</sequence>
<comment type="similarity">
    <text evidence="1">Belongs to the type-I restriction system S methylase family.</text>
</comment>
<dbReference type="GO" id="GO:0009307">
    <property type="term" value="P:DNA restriction-modification system"/>
    <property type="evidence" value="ECO:0007669"/>
    <property type="project" value="UniProtKB-KW"/>
</dbReference>
<dbReference type="CDD" id="cd16961">
    <property type="entry name" value="RMtype1_S_TRD-CR_like"/>
    <property type="match status" value="1"/>
</dbReference>
<dbReference type="STRING" id="1805238.AUJ23_01260"/>
<keyword evidence="2" id="KW-0680">Restriction system</keyword>
<dbReference type="PANTHER" id="PTHR30408:SF12">
    <property type="entry name" value="TYPE I RESTRICTION ENZYME MJAVIII SPECIFICITY SUBUNIT"/>
    <property type="match status" value="1"/>
</dbReference>
<dbReference type="EMBL" id="MNVC01000014">
    <property type="protein sequence ID" value="OIO19954.1"/>
    <property type="molecule type" value="Genomic_DNA"/>
</dbReference>
<dbReference type="AlphaFoldDB" id="A0A1J4U603"/>
<evidence type="ECO:0000313" key="6">
    <source>
        <dbReference type="Proteomes" id="UP000181941"/>
    </source>
</evidence>
<evidence type="ECO:0000256" key="2">
    <source>
        <dbReference type="ARBA" id="ARBA00022747"/>
    </source>
</evidence>
<comment type="caution">
    <text evidence="5">The sequence shown here is derived from an EMBL/GenBank/DDBJ whole genome shotgun (WGS) entry which is preliminary data.</text>
</comment>
<gene>
    <name evidence="5" type="ORF">AUJ23_01260</name>
</gene>
<dbReference type="GO" id="GO:0003677">
    <property type="term" value="F:DNA binding"/>
    <property type="evidence" value="ECO:0007669"/>
    <property type="project" value="UniProtKB-KW"/>
</dbReference>
<protein>
    <recommendedName>
        <fullName evidence="4">Type I restriction modification DNA specificity domain-containing protein</fullName>
    </recommendedName>
</protein>
<evidence type="ECO:0000256" key="1">
    <source>
        <dbReference type="ARBA" id="ARBA00010923"/>
    </source>
</evidence>
<dbReference type="Proteomes" id="UP000181941">
    <property type="component" value="Unassembled WGS sequence"/>
</dbReference>
<dbReference type="Pfam" id="PF01420">
    <property type="entry name" value="Methylase_S"/>
    <property type="match status" value="1"/>
</dbReference>
<accession>A0A1J4U603</accession>
<proteinExistence type="inferred from homology"/>
<dbReference type="InterPro" id="IPR052021">
    <property type="entry name" value="Type-I_RS_S_subunit"/>
</dbReference>
<name>A0A1J4U603_9BACT</name>
<dbReference type="InterPro" id="IPR044946">
    <property type="entry name" value="Restrct_endonuc_typeI_TRD_sf"/>
</dbReference>
<dbReference type="Gene3D" id="3.90.220.20">
    <property type="entry name" value="DNA methylase specificity domains"/>
    <property type="match status" value="1"/>
</dbReference>
<dbReference type="InterPro" id="IPR000055">
    <property type="entry name" value="Restrct_endonuc_typeI_TRD"/>
</dbReference>